<evidence type="ECO:0000313" key="3">
    <source>
        <dbReference type="Proteomes" id="UP001066276"/>
    </source>
</evidence>
<evidence type="ECO:0000256" key="1">
    <source>
        <dbReference type="SAM" id="MobiDB-lite"/>
    </source>
</evidence>
<feature type="region of interest" description="Disordered" evidence="1">
    <location>
        <begin position="1"/>
        <end position="48"/>
    </location>
</feature>
<dbReference type="EMBL" id="JANPWB010000015">
    <property type="protein sequence ID" value="KAJ1092699.1"/>
    <property type="molecule type" value="Genomic_DNA"/>
</dbReference>
<keyword evidence="3" id="KW-1185">Reference proteome</keyword>
<dbReference type="AlphaFoldDB" id="A0AAV7LQ49"/>
<name>A0AAV7LQ49_PLEWA</name>
<protein>
    <submittedName>
        <fullName evidence="2">Uncharacterized protein</fullName>
    </submittedName>
</protein>
<sequence>MSDQRQLPGPAGDQRHSRLGDSRKAHLCSAVKSNQQRHEQGPRRTMNRADLGRVVKFLTLVAKTDVKKDRVRHRIVKC</sequence>
<feature type="compositionally biased region" description="Basic and acidic residues" evidence="1">
    <location>
        <begin position="13"/>
        <end position="24"/>
    </location>
</feature>
<comment type="caution">
    <text evidence="2">The sequence shown here is derived from an EMBL/GenBank/DDBJ whole genome shotgun (WGS) entry which is preliminary data.</text>
</comment>
<proteinExistence type="predicted"/>
<reference evidence="2" key="1">
    <citation type="journal article" date="2022" name="bioRxiv">
        <title>Sequencing and chromosome-scale assembly of the giantPleurodeles waltlgenome.</title>
        <authorList>
            <person name="Brown T."/>
            <person name="Elewa A."/>
            <person name="Iarovenko S."/>
            <person name="Subramanian E."/>
            <person name="Araus A.J."/>
            <person name="Petzold A."/>
            <person name="Susuki M."/>
            <person name="Suzuki K.-i.T."/>
            <person name="Hayashi T."/>
            <person name="Toyoda A."/>
            <person name="Oliveira C."/>
            <person name="Osipova E."/>
            <person name="Leigh N.D."/>
            <person name="Simon A."/>
            <person name="Yun M.H."/>
        </authorList>
    </citation>
    <scope>NUCLEOTIDE SEQUENCE</scope>
    <source>
        <strain evidence="2">20211129_DDA</strain>
        <tissue evidence="2">Liver</tissue>
    </source>
</reference>
<organism evidence="2 3">
    <name type="scientific">Pleurodeles waltl</name>
    <name type="common">Iberian ribbed newt</name>
    <dbReference type="NCBI Taxonomy" id="8319"/>
    <lineage>
        <taxon>Eukaryota</taxon>
        <taxon>Metazoa</taxon>
        <taxon>Chordata</taxon>
        <taxon>Craniata</taxon>
        <taxon>Vertebrata</taxon>
        <taxon>Euteleostomi</taxon>
        <taxon>Amphibia</taxon>
        <taxon>Batrachia</taxon>
        <taxon>Caudata</taxon>
        <taxon>Salamandroidea</taxon>
        <taxon>Salamandridae</taxon>
        <taxon>Pleurodelinae</taxon>
        <taxon>Pleurodeles</taxon>
    </lineage>
</organism>
<gene>
    <name evidence="2" type="ORF">NDU88_005809</name>
</gene>
<dbReference type="Proteomes" id="UP001066276">
    <property type="component" value="Chromosome 11"/>
</dbReference>
<accession>A0AAV7LQ49</accession>
<evidence type="ECO:0000313" key="2">
    <source>
        <dbReference type="EMBL" id="KAJ1092699.1"/>
    </source>
</evidence>